<dbReference type="InterPro" id="IPR011701">
    <property type="entry name" value="MFS"/>
</dbReference>
<feature type="transmembrane region" description="Helical" evidence="6">
    <location>
        <begin position="105"/>
        <end position="126"/>
    </location>
</feature>
<feature type="transmembrane region" description="Helical" evidence="6">
    <location>
        <begin position="138"/>
        <end position="156"/>
    </location>
</feature>
<dbReference type="Gene3D" id="1.20.1720.10">
    <property type="entry name" value="Multidrug resistance protein D"/>
    <property type="match status" value="1"/>
</dbReference>
<dbReference type="InterPro" id="IPR036259">
    <property type="entry name" value="MFS_trans_sf"/>
</dbReference>
<evidence type="ECO:0000256" key="5">
    <source>
        <dbReference type="ARBA" id="ARBA00023136"/>
    </source>
</evidence>
<dbReference type="AlphaFoldDB" id="A0A4Q7DJW2"/>
<feature type="transmembrane region" description="Helical" evidence="6">
    <location>
        <begin position="376"/>
        <end position="399"/>
    </location>
</feature>
<dbReference type="PROSITE" id="PS50850">
    <property type="entry name" value="MFS"/>
    <property type="match status" value="1"/>
</dbReference>
<feature type="transmembrane region" description="Helical" evidence="6">
    <location>
        <begin position="48"/>
        <end position="68"/>
    </location>
</feature>
<reference evidence="8 9" key="1">
    <citation type="submission" date="2018-10" db="EMBL/GenBank/DDBJ databases">
        <title>An updated phylogeny of the Alphaproteobacteria reveals that the parasitic Rickettsiales and Holosporales have independent origins.</title>
        <authorList>
            <person name="Munoz-Gomez S.A."/>
            <person name="Hess S."/>
            <person name="Burger G."/>
            <person name="Lang B.F."/>
            <person name="Susko E."/>
            <person name="Slamovits C.H."/>
            <person name="Roger A.J."/>
        </authorList>
    </citation>
    <scope>NUCLEOTIDE SEQUENCE [LARGE SCALE GENOMIC DNA]</scope>
    <source>
        <strain evidence="8">HOLO01</strain>
    </source>
</reference>
<feature type="transmembrane region" description="Helical" evidence="6">
    <location>
        <begin position="287"/>
        <end position="306"/>
    </location>
</feature>
<dbReference type="PANTHER" id="PTHR23501">
    <property type="entry name" value="MAJOR FACILITATOR SUPERFAMILY"/>
    <property type="match status" value="1"/>
</dbReference>
<feature type="transmembrane region" description="Helical" evidence="6">
    <location>
        <begin position="312"/>
        <end position="336"/>
    </location>
</feature>
<dbReference type="PANTHER" id="PTHR23501:SF191">
    <property type="entry name" value="VACUOLAR BASIC AMINO ACID TRANSPORTER 4"/>
    <property type="match status" value="1"/>
</dbReference>
<dbReference type="SUPFAM" id="SSF103473">
    <property type="entry name" value="MFS general substrate transporter"/>
    <property type="match status" value="1"/>
</dbReference>
<proteinExistence type="predicted"/>
<evidence type="ECO:0000256" key="1">
    <source>
        <dbReference type="ARBA" id="ARBA00004127"/>
    </source>
</evidence>
<keyword evidence="3 6" id="KW-0812">Transmembrane</keyword>
<keyword evidence="5 6" id="KW-0472">Membrane</keyword>
<dbReference type="GO" id="GO:0005886">
    <property type="term" value="C:plasma membrane"/>
    <property type="evidence" value="ECO:0007669"/>
    <property type="project" value="TreeGrafter"/>
</dbReference>
<gene>
    <name evidence="8" type="ORF">EQU50_00190</name>
</gene>
<evidence type="ECO:0000256" key="3">
    <source>
        <dbReference type="ARBA" id="ARBA00022692"/>
    </source>
</evidence>
<feature type="transmembrane region" description="Helical" evidence="6">
    <location>
        <begin position="256"/>
        <end position="275"/>
    </location>
</feature>
<comment type="subcellular location">
    <subcellularLocation>
        <location evidence="1">Endomembrane system</location>
        <topology evidence="1">Multi-pass membrane protein</topology>
    </subcellularLocation>
</comment>
<feature type="transmembrane region" description="Helical" evidence="6">
    <location>
        <begin position="217"/>
        <end position="244"/>
    </location>
</feature>
<dbReference type="InterPro" id="IPR020846">
    <property type="entry name" value="MFS_dom"/>
</dbReference>
<keyword evidence="2" id="KW-0813">Transport</keyword>
<dbReference type="RefSeq" id="WP_130153155.1">
    <property type="nucleotide sequence ID" value="NZ_SCFB01000001.1"/>
</dbReference>
<accession>A0A4Q7DJW2</accession>
<sequence>MNNQIASSWRIKLVPPLLLMSLVLKIASMDIYIPCMPHLTCCFNTKEWVIQLSLMVSPLLSSITALFYGRWTDTHGRRKIMLISLMIFVVGSLICALSSEIYLFLVGRVVQAAGSGGMSILTLVILSDMFHGIKYARYIALYHTMFPITFAIAPVLGAQLFERYNWQLNFWVLMVGALFVLISLYWILPESLSLEKKQEDSWSSIWGKSLLLIKNSYFMTMTFGHCLPIAIACIFSANSAFLFIDRFQCTPITFSYIQLIPVGANFLGAVLYRQYLPRLGLEKSLQVGITTLGLFVSCALFCLVFSDGGLPVFILSTICVLNFGLPFSNSTCATWAYESTTADRGLAIAWVALVRNALISSCVMLTAIFYNGSIAPIFIIMASLSTIAVVILQSGLSLAKRLAVKS</sequence>
<feature type="transmembrane region" description="Helical" evidence="6">
    <location>
        <begin position="168"/>
        <end position="188"/>
    </location>
</feature>
<keyword evidence="9" id="KW-1185">Reference proteome</keyword>
<feature type="transmembrane region" description="Helical" evidence="6">
    <location>
        <begin position="80"/>
        <end position="99"/>
    </location>
</feature>
<dbReference type="GO" id="GO:0012505">
    <property type="term" value="C:endomembrane system"/>
    <property type="evidence" value="ECO:0007669"/>
    <property type="project" value="UniProtKB-SubCell"/>
</dbReference>
<name>A0A4Q7DJW2_9PROT</name>
<evidence type="ECO:0000313" key="8">
    <source>
        <dbReference type="EMBL" id="RZI47042.1"/>
    </source>
</evidence>
<dbReference type="GO" id="GO:0022857">
    <property type="term" value="F:transmembrane transporter activity"/>
    <property type="evidence" value="ECO:0007669"/>
    <property type="project" value="InterPro"/>
</dbReference>
<evidence type="ECO:0000259" key="7">
    <source>
        <dbReference type="PROSITE" id="PS50850"/>
    </source>
</evidence>
<feature type="transmembrane region" description="Helical" evidence="6">
    <location>
        <begin position="348"/>
        <end position="370"/>
    </location>
</feature>
<keyword evidence="4 6" id="KW-1133">Transmembrane helix</keyword>
<organism evidence="8 9">
    <name type="scientific">Candidatus Finniella inopinata</name>
    <dbReference type="NCBI Taxonomy" id="1696036"/>
    <lineage>
        <taxon>Bacteria</taxon>
        <taxon>Pseudomonadati</taxon>
        <taxon>Pseudomonadota</taxon>
        <taxon>Alphaproteobacteria</taxon>
        <taxon>Holosporales</taxon>
        <taxon>Candidatus Paracaedibacteraceae</taxon>
        <taxon>Candidatus Finniella</taxon>
    </lineage>
</organism>
<dbReference type="Proteomes" id="UP000293550">
    <property type="component" value="Unassembled WGS sequence"/>
</dbReference>
<protein>
    <submittedName>
        <fullName evidence="8">MFS transporter</fullName>
    </submittedName>
</protein>
<evidence type="ECO:0000256" key="2">
    <source>
        <dbReference type="ARBA" id="ARBA00022448"/>
    </source>
</evidence>
<feature type="domain" description="Major facilitator superfamily (MFS) profile" evidence="7">
    <location>
        <begin position="14"/>
        <end position="400"/>
    </location>
</feature>
<dbReference type="OrthoDB" id="9800416at2"/>
<comment type="caution">
    <text evidence="8">The sequence shown here is derived from an EMBL/GenBank/DDBJ whole genome shotgun (WGS) entry which is preliminary data.</text>
</comment>
<dbReference type="Pfam" id="PF07690">
    <property type="entry name" value="MFS_1"/>
    <property type="match status" value="1"/>
</dbReference>
<evidence type="ECO:0000256" key="4">
    <source>
        <dbReference type="ARBA" id="ARBA00022989"/>
    </source>
</evidence>
<evidence type="ECO:0000313" key="9">
    <source>
        <dbReference type="Proteomes" id="UP000293550"/>
    </source>
</evidence>
<evidence type="ECO:0000256" key="6">
    <source>
        <dbReference type="SAM" id="Phobius"/>
    </source>
</evidence>
<dbReference type="EMBL" id="SCFB01000001">
    <property type="protein sequence ID" value="RZI47042.1"/>
    <property type="molecule type" value="Genomic_DNA"/>
</dbReference>